<evidence type="ECO:0000313" key="1">
    <source>
        <dbReference type="EMBL" id="CAB4812839.1"/>
    </source>
</evidence>
<reference evidence="1" key="1">
    <citation type="submission" date="2020-05" db="EMBL/GenBank/DDBJ databases">
        <authorList>
            <person name="Chiriac C."/>
            <person name="Salcher M."/>
            <person name="Ghai R."/>
            <person name="Kavagutti S V."/>
        </authorList>
    </citation>
    <scope>NUCLEOTIDE SEQUENCE</scope>
</reference>
<dbReference type="PANTHER" id="PTHR43394">
    <property type="entry name" value="ATP-DEPENDENT PERMEASE MDL1, MITOCHONDRIAL"/>
    <property type="match status" value="1"/>
</dbReference>
<dbReference type="AlphaFoldDB" id="A0A6J6YUF9"/>
<organism evidence="1">
    <name type="scientific">freshwater metagenome</name>
    <dbReference type="NCBI Taxonomy" id="449393"/>
    <lineage>
        <taxon>unclassified sequences</taxon>
        <taxon>metagenomes</taxon>
        <taxon>ecological metagenomes</taxon>
    </lineage>
</organism>
<protein>
    <submittedName>
        <fullName evidence="1">Unannotated protein</fullName>
    </submittedName>
</protein>
<dbReference type="EMBL" id="CAFAAI010000340">
    <property type="protein sequence ID" value="CAB4812839.1"/>
    <property type="molecule type" value="Genomic_DNA"/>
</dbReference>
<proteinExistence type="predicted"/>
<dbReference type="InterPro" id="IPR039421">
    <property type="entry name" value="Type_1_exporter"/>
</dbReference>
<dbReference type="InterPro" id="IPR027417">
    <property type="entry name" value="P-loop_NTPase"/>
</dbReference>
<gene>
    <name evidence="1" type="ORF">UFOPK2992_01692</name>
</gene>
<dbReference type="PANTHER" id="PTHR43394:SF1">
    <property type="entry name" value="ATP-BINDING CASSETTE SUB-FAMILY B MEMBER 10, MITOCHONDRIAL"/>
    <property type="match status" value="1"/>
</dbReference>
<dbReference type="Gene3D" id="3.40.50.300">
    <property type="entry name" value="P-loop containing nucleotide triphosphate hydrolases"/>
    <property type="match status" value="1"/>
</dbReference>
<name>A0A6J6YUF9_9ZZZZ</name>
<sequence length="86" mass="9482">MLLKNPAVMILDEATSHLDNENEALVQAALDNALRGRTALVIAHRLTTIRDADRIVVLDDGQLVEQGTHDELMALGGFYARQEQTN</sequence>
<dbReference type="GO" id="GO:0015421">
    <property type="term" value="F:ABC-type oligopeptide transporter activity"/>
    <property type="evidence" value="ECO:0007669"/>
    <property type="project" value="TreeGrafter"/>
</dbReference>
<dbReference type="SUPFAM" id="SSF52540">
    <property type="entry name" value="P-loop containing nucleoside triphosphate hydrolases"/>
    <property type="match status" value="1"/>
</dbReference>
<accession>A0A6J6YUF9</accession>